<protein>
    <submittedName>
        <fullName evidence="1">Uncharacterized protein</fullName>
    </submittedName>
</protein>
<evidence type="ECO:0000313" key="1">
    <source>
        <dbReference type="EMBL" id="GCB85490.1"/>
    </source>
</evidence>
<dbReference type="Proteomes" id="UP000288216">
    <property type="component" value="Unassembled WGS sequence"/>
</dbReference>
<dbReference type="STRING" id="75743.A0A401QJD0"/>
<accession>A0A401QJD0</accession>
<keyword evidence="2" id="KW-1185">Reference proteome</keyword>
<dbReference type="AlphaFoldDB" id="A0A401QJD0"/>
<gene>
    <name evidence="1" type="ORF">scyTo_0026166</name>
</gene>
<dbReference type="OrthoDB" id="10072024at2759"/>
<sequence length="145" mass="16226">MMMTLEPLLRNFMQELMVMPLPASWVVCSSLGPDVQLIQLSRKSLVSDAVVQIRPGFFFHVLVRGLPVPLGHRLYRSHPAQLTTVDDVVDLISDLETYRVCAGYPQLRNAKAPPAAMAALLPRERSSYCEVLVDKERCFQCGLAL</sequence>
<proteinExistence type="predicted"/>
<reference evidence="1 2" key="1">
    <citation type="journal article" date="2018" name="Nat. Ecol. Evol.">
        <title>Shark genomes provide insights into elasmobranch evolution and the origin of vertebrates.</title>
        <authorList>
            <person name="Hara Y"/>
            <person name="Yamaguchi K"/>
            <person name="Onimaru K"/>
            <person name="Kadota M"/>
            <person name="Koyanagi M"/>
            <person name="Keeley SD"/>
            <person name="Tatsumi K"/>
            <person name="Tanaka K"/>
            <person name="Motone F"/>
            <person name="Kageyama Y"/>
            <person name="Nozu R"/>
            <person name="Adachi N"/>
            <person name="Nishimura O"/>
            <person name="Nakagawa R"/>
            <person name="Tanegashima C"/>
            <person name="Kiyatake I"/>
            <person name="Matsumoto R"/>
            <person name="Murakumo K"/>
            <person name="Nishida K"/>
            <person name="Terakita A"/>
            <person name="Kuratani S"/>
            <person name="Sato K"/>
            <person name="Hyodo S Kuraku.S."/>
        </authorList>
    </citation>
    <scope>NUCLEOTIDE SEQUENCE [LARGE SCALE GENOMIC DNA]</scope>
</reference>
<dbReference type="OMA" id="YRVCAGY"/>
<name>A0A401QJD0_SCYTO</name>
<organism evidence="1 2">
    <name type="scientific">Scyliorhinus torazame</name>
    <name type="common">Cloudy catshark</name>
    <name type="synonym">Catulus torazame</name>
    <dbReference type="NCBI Taxonomy" id="75743"/>
    <lineage>
        <taxon>Eukaryota</taxon>
        <taxon>Metazoa</taxon>
        <taxon>Chordata</taxon>
        <taxon>Craniata</taxon>
        <taxon>Vertebrata</taxon>
        <taxon>Chondrichthyes</taxon>
        <taxon>Elasmobranchii</taxon>
        <taxon>Galeomorphii</taxon>
        <taxon>Galeoidea</taxon>
        <taxon>Carcharhiniformes</taxon>
        <taxon>Scyliorhinidae</taxon>
        <taxon>Scyliorhinus</taxon>
    </lineage>
</organism>
<dbReference type="EMBL" id="BFAA01165741">
    <property type="protein sequence ID" value="GCB85490.1"/>
    <property type="molecule type" value="Genomic_DNA"/>
</dbReference>
<comment type="caution">
    <text evidence="1">The sequence shown here is derived from an EMBL/GenBank/DDBJ whole genome shotgun (WGS) entry which is preliminary data.</text>
</comment>
<evidence type="ECO:0000313" key="2">
    <source>
        <dbReference type="Proteomes" id="UP000288216"/>
    </source>
</evidence>